<name>A0A9W7ZRJ6_9FUNG</name>
<evidence type="ECO:0000313" key="4">
    <source>
        <dbReference type="Proteomes" id="UP001150569"/>
    </source>
</evidence>
<protein>
    <submittedName>
        <fullName evidence="3">Uncharacterized protein</fullName>
    </submittedName>
</protein>
<feature type="transmembrane region" description="Helical" evidence="2">
    <location>
        <begin position="302"/>
        <end position="323"/>
    </location>
</feature>
<feature type="transmembrane region" description="Helical" evidence="2">
    <location>
        <begin position="272"/>
        <end position="290"/>
    </location>
</feature>
<keyword evidence="4" id="KW-1185">Reference proteome</keyword>
<dbReference type="EMBL" id="JANBPT010001376">
    <property type="protein sequence ID" value="KAJ1908568.1"/>
    <property type="molecule type" value="Genomic_DNA"/>
</dbReference>
<dbReference type="AlphaFoldDB" id="A0A9W7ZRJ6"/>
<evidence type="ECO:0000313" key="3">
    <source>
        <dbReference type="EMBL" id="KAJ1908568.1"/>
    </source>
</evidence>
<feature type="transmembrane region" description="Helical" evidence="2">
    <location>
        <begin position="152"/>
        <end position="172"/>
    </location>
</feature>
<dbReference type="GO" id="GO:0016020">
    <property type="term" value="C:membrane"/>
    <property type="evidence" value="ECO:0007669"/>
    <property type="project" value="TreeGrafter"/>
</dbReference>
<reference evidence="3" key="1">
    <citation type="submission" date="2022-07" db="EMBL/GenBank/DDBJ databases">
        <title>Phylogenomic reconstructions and comparative analyses of Kickxellomycotina fungi.</title>
        <authorList>
            <person name="Reynolds N.K."/>
            <person name="Stajich J.E."/>
            <person name="Barry K."/>
            <person name="Grigoriev I.V."/>
            <person name="Crous P."/>
            <person name="Smith M.E."/>
        </authorList>
    </citation>
    <scope>NUCLEOTIDE SEQUENCE</scope>
    <source>
        <strain evidence="3">RSA 861</strain>
    </source>
</reference>
<sequence length="401" mass="44861">MSNSHLRSPQASDVICPLDSSPCASTIIPRSGENPYDTGSARTLHGLESEAQASENDRDRFLSDSTGGAGAKHEAGQNSSRPEKLLPDGPDATLSGSPRSSPLASLTDKTRPPIWRRIWSSAYLKPFRSLDPRDDIVERWVTSNLVTPRTLFLVRLVLLAFAIGTTIVLFLYQGYKFFNYLTDWSFIGLTLYLMLSTAASGLYCYFDKAHHPTDPVPNVAALRRLEALIPAPRITRLAYQAIYELFATFHLLVPIVFWTALYSEGFHTDTPFTLYSSMAPHTFDLVVLVIEETLNRQRLHPGHIVFPIIVLGLYWAMSFVMLATQHKYVYPFLDFGEYHGYVALVLAGCVVGTALIFYTQLALHTRRDRWLAQRWARLSKCGSVGSNLPLEGDAEKPVDMV</sequence>
<feature type="transmembrane region" description="Helical" evidence="2">
    <location>
        <begin position="338"/>
        <end position="359"/>
    </location>
</feature>
<dbReference type="PANTHER" id="PTHR12242:SF1">
    <property type="entry name" value="MYND-TYPE DOMAIN-CONTAINING PROTEIN"/>
    <property type="match status" value="1"/>
</dbReference>
<gene>
    <name evidence="3" type="ORF">IWQ60_011648</name>
</gene>
<proteinExistence type="predicted"/>
<comment type="caution">
    <text evidence="3">The sequence shown here is derived from an EMBL/GenBank/DDBJ whole genome shotgun (WGS) entry which is preliminary data.</text>
</comment>
<dbReference type="Proteomes" id="UP001150569">
    <property type="component" value="Unassembled WGS sequence"/>
</dbReference>
<feature type="compositionally biased region" description="Polar residues" evidence="1">
    <location>
        <begin position="94"/>
        <end position="104"/>
    </location>
</feature>
<feature type="compositionally biased region" description="Basic and acidic residues" evidence="1">
    <location>
        <begin position="71"/>
        <end position="86"/>
    </location>
</feature>
<keyword evidence="2" id="KW-0812">Transmembrane</keyword>
<evidence type="ECO:0000256" key="2">
    <source>
        <dbReference type="SAM" id="Phobius"/>
    </source>
</evidence>
<keyword evidence="2" id="KW-0472">Membrane</keyword>
<feature type="transmembrane region" description="Helical" evidence="2">
    <location>
        <begin position="184"/>
        <end position="206"/>
    </location>
</feature>
<feature type="transmembrane region" description="Helical" evidence="2">
    <location>
        <begin position="241"/>
        <end position="260"/>
    </location>
</feature>
<keyword evidence="2" id="KW-1133">Transmembrane helix</keyword>
<dbReference type="OrthoDB" id="419711at2759"/>
<dbReference type="PANTHER" id="PTHR12242">
    <property type="entry name" value="OS02G0130600 PROTEIN-RELATED"/>
    <property type="match status" value="1"/>
</dbReference>
<organism evidence="3 4">
    <name type="scientific">Tieghemiomyces parasiticus</name>
    <dbReference type="NCBI Taxonomy" id="78921"/>
    <lineage>
        <taxon>Eukaryota</taxon>
        <taxon>Fungi</taxon>
        <taxon>Fungi incertae sedis</taxon>
        <taxon>Zoopagomycota</taxon>
        <taxon>Kickxellomycotina</taxon>
        <taxon>Dimargaritomycetes</taxon>
        <taxon>Dimargaritales</taxon>
        <taxon>Dimargaritaceae</taxon>
        <taxon>Tieghemiomyces</taxon>
    </lineage>
</organism>
<feature type="region of interest" description="Disordered" evidence="1">
    <location>
        <begin position="1"/>
        <end position="108"/>
    </location>
</feature>
<feature type="compositionally biased region" description="Polar residues" evidence="1">
    <location>
        <begin position="1"/>
        <end position="11"/>
    </location>
</feature>
<evidence type="ECO:0000256" key="1">
    <source>
        <dbReference type="SAM" id="MobiDB-lite"/>
    </source>
</evidence>
<accession>A0A9W7ZRJ6</accession>